<dbReference type="STRING" id="1499966.U14_02851"/>
<sequence>MRRANRLALLLVVLFVFTFFTGCELLEPFFGGLFNESPTVSLSYSPESPIINQVITLTATAVDPDNDTLTYTWYKDDVEQTEATSSQVTWTPSASGTYTLKVVVSDGKETAEDSVSIIVAGTFRVLNSSSFSIYYLYSQEYGYETWSSDLLGSYYISSGGSIDIDMDPGYYYFKAYDQNSYYVWSSNLIYISGDPTYTWTLTD</sequence>
<evidence type="ECO:0000313" key="3">
    <source>
        <dbReference type="Proteomes" id="UP000030700"/>
    </source>
</evidence>
<dbReference type="SUPFAM" id="SSF49299">
    <property type="entry name" value="PKD domain"/>
    <property type="match status" value="1"/>
</dbReference>
<dbReference type="InterPro" id="IPR007110">
    <property type="entry name" value="Ig-like_dom"/>
</dbReference>
<protein>
    <recommendedName>
        <fullName evidence="1">Ig-like domain-containing protein</fullName>
    </recommendedName>
</protein>
<dbReference type="AlphaFoldDB" id="A0A081BMJ0"/>
<dbReference type="Gene3D" id="2.60.40.10">
    <property type="entry name" value="Immunoglobulins"/>
    <property type="match status" value="1"/>
</dbReference>
<accession>A0A081BMJ0</accession>
<feature type="domain" description="Ig-like" evidence="1">
    <location>
        <begin position="38"/>
        <end position="116"/>
    </location>
</feature>
<dbReference type="Proteomes" id="UP000030700">
    <property type="component" value="Unassembled WGS sequence"/>
</dbReference>
<dbReference type="SMART" id="SM00089">
    <property type="entry name" value="PKD"/>
    <property type="match status" value="1"/>
</dbReference>
<gene>
    <name evidence="2" type="ORF">U14_02851</name>
</gene>
<dbReference type="EMBL" id="DF820457">
    <property type="protein sequence ID" value="GAK51606.1"/>
    <property type="molecule type" value="Genomic_DNA"/>
</dbReference>
<dbReference type="InterPro" id="IPR022409">
    <property type="entry name" value="PKD/Chitinase_dom"/>
</dbReference>
<keyword evidence="3" id="KW-1185">Reference proteome</keyword>
<organism evidence="2">
    <name type="scientific">Candidatus Moduliflexus flocculans</name>
    <dbReference type="NCBI Taxonomy" id="1499966"/>
    <lineage>
        <taxon>Bacteria</taxon>
        <taxon>Candidatus Moduliflexota</taxon>
        <taxon>Candidatus Moduliflexia</taxon>
        <taxon>Candidatus Moduliflexales</taxon>
        <taxon>Candidatus Moduliflexaceae</taxon>
    </lineage>
</organism>
<dbReference type="PROSITE" id="PS51257">
    <property type="entry name" value="PROKAR_LIPOPROTEIN"/>
    <property type="match status" value="1"/>
</dbReference>
<dbReference type="CDD" id="cd00146">
    <property type="entry name" value="PKD"/>
    <property type="match status" value="1"/>
</dbReference>
<evidence type="ECO:0000313" key="2">
    <source>
        <dbReference type="EMBL" id="GAK51606.1"/>
    </source>
</evidence>
<name>A0A081BMJ0_9BACT</name>
<dbReference type="PROSITE" id="PS50835">
    <property type="entry name" value="IG_LIKE"/>
    <property type="match status" value="1"/>
</dbReference>
<proteinExistence type="predicted"/>
<reference evidence="2" key="1">
    <citation type="journal article" date="2015" name="PeerJ">
        <title>First genomic representation of candidate bacterial phylum KSB3 points to enhanced environmental sensing as a trigger of wastewater bulking.</title>
        <authorList>
            <person name="Sekiguchi Y."/>
            <person name="Ohashi A."/>
            <person name="Parks D.H."/>
            <person name="Yamauchi T."/>
            <person name="Tyson G.W."/>
            <person name="Hugenholtz P."/>
        </authorList>
    </citation>
    <scope>NUCLEOTIDE SEQUENCE [LARGE SCALE GENOMIC DNA]</scope>
</reference>
<dbReference type="HOGENOM" id="CLU_1346702_0_0_0"/>
<evidence type="ECO:0000259" key="1">
    <source>
        <dbReference type="PROSITE" id="PS50835"/>
    </source>
</evidence>
<dbReference type="InterPro" id="IPR013783">
    <property type="entry name" value="Ig-like_fold"/>
</dbReference>
<dbReference type="Pfam" id="PF17963">
    <property type="entry name" value="Big_9"/>
    <property type="match status" value="1"/>
</dbReference>
<dbReference type="InterPro" id="IPR035986">
    <property type="entry name" value="PKD_dom_sf"/>
</dbReference>